<organism evidence="2 3">
    <name type="scientific">Oenococcus oeni</name>
    <name type="common">Leuconostoc oenos</name>
    <dbReference type="NCBI Taxonomy" id="1247"/>
    <lineage>
        <taxon>Bacteria</taxon>
        <taxon>Bacillati</taxon>
        <taxon>Bacillota</taxon>
        <taxon>Bacilli</taxon>
        <taxon>Lactobacillales</taxon>
        <taxon>Lactobacillaceae</taxon>
        <taxon>Oenococcus</taxon>
    </lineage>
</organism>
<dbReference type="SUPFAM" id="SSF46785">
    <property type="entry name" value="Winged helix' DNA-binding domain"/>
    <property type="match status" value="1"/>
</dbReference>
<dbReference type="InterPro" id="IPR011991">
    <property type="entry name" value="ArsR-like_HTH"/>
</dbReference>
<dbReference type="InterPro" id="IPR036388">
    <property type="entry name" value="WH-like_DNA-bd_sf"/>
</dbReference>
<gene>
    <name evidence="2" type="ORF">ATX59_03350</name>
</gene>
<dbReference type="RefSeq" id="WP_071448904.1">
    <property type="nucleotide sequence ID" value="NZ_MLOK01000029.1"/>
</dbReference>
<dbReference type="Gene3D" id="1.10.10.10">
    <property type="entry name" value="Winged helix-like DNA-binding domain superfamily/Winged helix DNA-binding domain"/>
    <property type="match status" value="1"/>
</dbReference>
<dbReference type="EMBL" id="MLOK01000029">
    <property type="protein sequence ID" value="OIM21623.1"/>
    <property type="molecule type" value="Genomic_DNA"/>
</dbReference>
<protein>
    <submittedName>
        <fullName evidence="2">Transcriptional regulator</fullName>
    </submittedName>
</protein>
<evidence type="ECO:0000313" key="3">
    <source>
        <dbReference type="Proteomes" id="UP000181728"/>
    </source>
</evidence>
<proteinExistence type="predicted"/>
<sequence length="195" mass="22700">MEEKIVSQLAKLMADEKIIAILKATKNKKGLTSKEISKKTNIPANKLYYSIKKMLDQGLLEISQKQNINNFQEFYYSSYKMTHQKPKIFPGLDGDSESDINISTSWIKEHDKEIVKWIIYENQQFLESLQSDIRKNGNDKEIDEDIRTSVSKSSLKLSEKAEKKLMKDILLLLAKAEKNDKEKDKRTVNLLLEKW</sequence>
<comment type="caution">
    <text evidence="2">The sequence shown here is derived from an EMBL/GenBank/DDBJ whole genome shotgun (WGS) entry which is preliminary data.</text>
</comment>
<evidence type="ECO:0000313" key="2">
    <source>
        <dbReference type="EMBL" id="OIM21623.1"/>
    </source>
</evidence>
<dbReference type="GO" id="GO:0003677">
    <property type="term" value="F:DNA binding"/>
    <property type="evidence" value="ECO:0007669"/>
    <property type="project" value="UniProtKB-KW"/>
</dbReference>
<dbReference type="Pfam" id="PF12840">
    <property type="entry name" value="HTH_20"/>
    <property type="match status" value="1"/>
</dbReference>
<dbReference type="AlphaFoldDB" id="A0A6N4A849"/>
<dbReference type="InterPro" id="IPR036390">
    <property type="entry name" value="WH_DNA-bd_sf"/>
</dbReference>
<dbReference type="CDD" id="cd00090">
    <property type="entry name" value="HTH_ARSR"/>
    <property type="match status" value="1"/>
</dbReference>
<keyword evidence="1" id="KW-0238">DNA-binding</keyword>
<evidence type="ECO:0000256" key="1">
    <source>
        <dbReference type="ARBA" id="ARBA00023125"/>
    </source>
</evidence>
<name>A0A6N4A849_OENOE</name>
<accession>A0A6N4A849</accession>
<reference evidence="2 3" key="1">
    <citation type="journal article" date="2016" name="BMC Genomics">
        <title>Consensus pan-genome assembly of the specialised wine bacterium Oenococcus oeni.</title>
        <authorList>
            <person name="Sternes P.R."/>
            <person name="Borneman A.R."/>
        </authorList>
    </citation>
    <scope>NUCLEOTIDE SEQUENCE [LARGE SCALE GENOMIC DNA]</scope>
    <source>
        <strain evidence="2 3">AWRIB661</strain>
    </source>
</reference>
<dbReference type="Proteomes" id="UP000181728">
    <property type="component" value="Unassembled WGS sequence"/>
</dbReference>